<keyword evidence="5" id="KW-0812">Transmembrane</keyword>
<dbReference type="Gene3D" id="3.30.450.20">
    <property type="entry name" value="PAS domain"/>
    <property type="match status" value="1"/>
</dbReference>
<reference evidence="8 9" key="1">
    <citation type="submission" date="2019-03" db="EMBL/GenBank/DDBJ databases">
        <title>Genomic Encyclopedia of Type Strains, Phase III (KMG-III): the genomes of soil and plant-associated and newly described type strains.</title>
        <authorList>
            <person name="Whitman W."/>
        </authorList>
    </citation>
    <scope>NUCLEOTIDE SEQUENCE [LARGE SCALE GENOMIC DNA]</scope>
    <source>
        <strain evidence="8 9">CECT 8976</strain>
    </source>
</reference>
<dbReference type="InterPro" id="IPR000014">
    <property type="entry name" value="PAS"/>
</dbReference>
<dbReference type="SMART" id="SM00086">
    <property type="entry name" value="PAC"/>
    <property type="match status" value="1"/>
</dbReference>
<dbReference type="PANTHER" id="PTHR32089:SF112">
    <property type="entry name" value="LYSOZYME-LIKE PROTEIN-RELATED"/>
    <property type="match status" value="1"/>
</dbReference>
<proteinExistence type="inferred from homology"/>
<dbReference type="FunFam" id="1.10.287.950:FF:000001">
    <property type="entry name" value="Methyl-accepting chemotaxis sensory transducer"/>
    <property type="match status" value="1"/>
</dbReference>
<dbReference type="InterPro" id="IPR004089">
    <property type="entry name" value="MCPsignal_dom"/>
</dbReference>
<evidence type="ECO:0000256" key="4">
    <source>
        <dbReference type="PROSITE-ProRule" id="PRU00284"/>
    </source>
</evidence>
<gene>
    <name evidence="8" type="ORF">DFP86_104133</name>
</gene>
<keyword evidence="5" id="KW-1133">Transmembrane helix</keyword>
<dbReference type="Pfam" id="PF00015">
    <property type="entry name" value="MCPsignal"/>
    <property type="match status" value="1"/>
</dbReference>
<dbReference type="OrthoDB" id="9806477at2"/>
<evidence type="ECO:0000256" key="2">
    <source>
        <dbReference type="ARBA" id="ARBA00023224"/>
    </source>
</evidence>
<dbReference type="Gene3D" id="1.10.287.950">
    <property type="entry name" value="Methyl-accepting chemotaxis protein"/>
    <property type="match status" value="1"/>
</dbReference>
<evidence type="ECO:0000256" key="1">
    <source>
        <dbReference type="ARBA" id="ARBA00004370"/>
    </source>
</evidence>
<dbReference type="GO" id="GO:0006935">
    <property type="term" value="P:chemotaxis"/>
    <property type="evidence" value="ECO:0007669"/>
    <property type="project" value="UniProtKB-ARBA"/>
</dbReference>
<dbReference type="InterPro" id="IPR001610">
    <property type="entry name" value="PAC"/>
</dbReference>
<protein>
    <submittedName>
        <fullName evidence="8">Methyl-accepting chemotaxis sensory transducer with Pas/Pac sensor</fullName>
    </submittedName>
</protein>
<keyword evidence="9" id="KW-1185">Reference proteome</keyword>
<dbReference type="GO" id="GO:0016020">
    <property type="term" value="C:membrane"/>
    <property type="evidence" value="ECO:0007669"/>
    <property type="project" value="UniProtKB-SubCell"/>
</dbReference>
<evidence type="ECO:0000259" key="6">
    <source>
        <dbReference type="PROSITE" id="PS50111"/>
    </source>
</evidence>
<dbReference type="AlphaFoldDB" id="A0A4R7B7A1"/>
<feature type="domain" description="Methyl-accepting transducer" evidence="6">
    <location>
        <begin position="266"/>
        <end position="502"/>
    </location>
</feature>
<evidence type="ECO:0000259" key="7">
    <source>
        <dbReference type="PROSITE" id="PS50112"/>
    </source>
</evidence>
<dbReference type="InterPro" id="IPR035965">
    <property type="entry name" value="PAS-like_dom_sf"/>
</dbReference>
<keyword evidence="2 4" id="KW-0807">Transducer</keyword>
<feature type="domain" description="PAS" evidence="7">
    <location>
        <begin position="25"/>
        <end position="60"/>
    </location>
</feature>
<dbReference type="Pfam" id="PF08447">
    <property type="entry name" value="PAS_3"/>
    <property type="match status" value="1"/>
</dbReference>
<dbReference type="GO" id="GO:0007165">
    <property type="term" value="P:signal transduction"/>
    <property type="evidence" value="ECO:0007669"/>
    <property type="project" value="UniProtKB-KW"/>
</dbReference>
<dbReference type="PROSITE" id="PS50111">
    <property type="entry name" value="CHEMOTAXIS_TRANSDUC_2"/>
    <property type="match status" value="1"/>
</dbReference>
<evidence type="ECO:0000256" key="5">
    <source>
        <dbReference type="SAM" id="Phobius"/>
    </source>
</evidence>
<comment type="subcellular location">
    <subcellularLocation>
        <location evidence="1">Membrane</location>
    </subcellularLocation>
</comment>
<comment type="caution">
    <text evidence="8">The sequence shown here is derived from an EMBL/GenBank/DDBJ whole genome shotgun (WGS) entry which is preliminary data.</text>
</comment>
<organism evidence="8 9">
    <name type="scientific">Paludibacterium purpuratum</name>
    <dbReference type="NCBI Taxonomy" id="1144873"/>
    <lineage>
        <taxon>Bacteria</taxon>
        <taxon>Pseudomonadati</taxon>
        <taxon>Pseudomonadota</taxon>
        <taxon>Betaproteobacteria</taxon>
        <taxon>Neisseriales</taxon>
        <taxon>Chromobacteriaceae</taxon>
        <taxon>Paludibacterium</taxon>
    </lineage>
</organism>
<dbReference type="Proteomes" id="UP000295611">
    <property type="component" value="Unassembled WGS sequence"/>
</dbReference>
<dbReference type="PANTHER" id="PTHR32089">
    <property type="entry name" value="METHYL-ACCEPTING CHEMOTAXIS PROTEIN MCPB"/>
    <property type="match status" value="1"/>
</dbReference>
<feature type="transmembrane region" description="Helical" evidence="5">
    <location>
        <begin position="163"/>
        <end position="182"/>
    </location>
</feature>
<dbReference type="NCBIfam" id="TIGR00229">
    <property type="entry name" value="sensory_box"/>
    <property type="match status" value="1"/>
</dbReference>
<dbReference type="EMBL" id="SNZP01000004">
    <property type="protein sequence ID" value="TDR80634.1"/>
    <property type="molecule type" value="Genomic_DNA"/>
</dbReference>
<dbReference type="InterPro" id="IPR013655">
    <property type="entry name" value="PAS_fold_3"/>
</dbReference>
<evidence type="ECO:0000313" key="9">
    <source>
        <dbReference type="Proteomes" id="UP000295611"/>
    </source>
</evidence>
<evidence type="ECO:0000313" key="8">
    <source>
        <dbReference type="EMBL" id="TDR80634.1"/>
    </source>
</evidence>
<sequence length="538" mass="57877">MKKNLPVTDIESYLPEGKFIYSRTDLKGVVTEANDVYLEISGFSRDEMIGSSHNIVRHPDMPPAAFADLWQDLKQGLPWRGLVKNRRKDGGFYWVIANVSPVREGGRVVGYQSVRSRPSREQIAAAEAAYQAINKGAAGLSVRHGEGLAASTTRKKRLLSFQFGAGLALVGMAANIAALLFKSAMPDALGLACAIFSALTLSYFVFACCLPVKRGLVRLERDLNAVLASGNLNRTLERGGPSDEVARQISLLITSLQATLQGMANIADELQAVMNVTGQSAEDIRLRCAEQRDSAAATAAALEEMTQSLHEVATHSHDTYNVAGRVGEQAKQGVTQVHGAESAMQALTQTINHSAGQIDTLNQRSNEIGRITAVIQEIADQTNLLALNASIEAARAGEQGRGFAVVADEVRKLAERTHVATEEIGSMVSAIKTDTAAVVDGMGIGNTQIQEGCVRVGELSQSLLSINDEMIETLQRIQSVSTATGEQSQALQSIASSMDQVSQGTDSTLQHAQHMSARTVELARMVERMRMAVNQYDL</sequence>
<accession>A0A4R7B7A1</accession>
<evidence type="ECO:0000256" key="3">
    <source>
        <dbReference type="ARBA" id="ARBA00029447"/>
    </source>
</evidence>
<dbReference type="RefSeq" id="WP_133679181.1">
    <property type="nucleotide sequence ID" value="NZ_SNZP01000004.1"/>
</dbReference>
<dbReference type="CDD" id="cd11386">
    <property type="entry name" value="MCP_signal"/>
    <property type="match status" value="1"/>
</dbReference>
<dbReference type="SMART" id="SM00283">
    <property type="entry name" value="MA"/>
    <property type="match status" value="1"/>
</dbReference>
<dbReference type="PROSITE" id="PS50112">
    <property type="entry name" value="PAS"/>
    <property type="match status" value="1"/>
</dbReference>
<dbReference type="SUPFAM" id="SSF58104">
    <property type="entry name" value="Methyl-accepting chemotaxis protein (MCP) signaling domain"/>
    <property type="match status" value="1"/>
</dbReference>
<dbReference type="CDD" id="cd00130">
    <property type="entry name" value="PAS"/>
    <property type="match status" value="1"/>
</dbReference>
<name>A0A4R7B7A1_9NEIS</name>
<keyword evidence="5" id="KW-0472">Membrane</keyword>
<comment type="similarity">
    <text evidence="3">Belongs to the methyl-accepting chemotaxis (MCP) protein family.</text>
</comment>
<feature type="transmembrane region" description="Helical" evidence="5">
    <location>
        <begin position="188"/>
        <end position="212"/>
    </location>
</feature>
<dbReference type="SUPFAM" id="SSF55785">
    <property type="entry name" value="PYP-like sensor domain (PAS domain)"/>
    <property type="match status" value="1"/>
</dbReference>